<dbReference type="RefSeq" id="WP_092688846.1">
    <property type="nucleotide sequence ID" value="NZ_FNPK01000006.1"/>
</dbReference>
<evidence type="ECO:0000313" key="1">
    <source>
        <dbReference type="EMBL" id="SDY23971.1"/>
    </source>
</evidence>
<name>A0A1H3I8K9_9GAMM</name>
<gene>
    <name evidence="1" type="ORF">SAMN05421643_1068</name>
</gene>
<dbReference type="EMBL" id="FNPK01000006">
    <property type="protein sequence ID" value="SDY23971.1"/>
    <property type="molecule type" value="Genomic_DNA"/>
</dbReference>
<dbReference type="AlphaFoldDB" id="A0A1H3I8K9"/>
<accession>A0A1H3I8K9</accession>
<protein>
    <submittedName>
        <fullName evidence="1">Uncharacterized protein</fullName>
    </submittedName>
</protein>
<sequence>MGQDRLVPQYQWVAKQLFRISKTLNEIFQDQLNIVTDLNAQNMFRIDQEQHCVYIANALFQLQFSAPTSTPASVQSSILCCDFNYLGQKAELVEEFVLHDLYFLTGDLKPQHSLFLRQKAQQFRQVLLDQVYLWINGAERVSIFLTQLSLLQAEMIDHLMIKADFYQSTVLMDCVINETQVPEPIIQMLQEICSIQGICVDEILPIQPLMECLDDFCFSAAQFLPRPMYRILALSFEERFNLNELIEHQDDINLLYRHAEEKSHLLGFVRLMRRELWQRDDLLSKYNFLDLSATVWQKKVAKLPLFDYPRTVNWLFKQSAEVLDWISANIQQSSVRVAVTALSFVDTSQVHPQIILATLQYFQHSAARMFIQSCHYFAMQEAWFKHENNYTVILKGQRQSIEDQRIAISPSILYLDEWMALMRNVAKTDDQMVKQIYVRLSRVMQAYMLHLYKITQALPEDFMGYLRPETHQNRDFYTVLQRYKMQLDQFRQIFYLRHRYTRVSVFDAYVRDYLVDYFTDNKIVPKSITWMGFFHQAVHWHDQIQTQEIMSKLKKNFALAVWQPITLRKKIQFLDWCFEELADLERIIEESKRCHHCLAASYAQQIVDGEYVAFHMSSQTVQQHMTLGCYLREGKLVYDQLEYSNNRKAEALVVDVAVQFIAWLNSQLLLLK</sequence>
<keyword evidence="2" id="KW-1185">Reference proteome</keyword>
<dbReference type="STRING" id="595670.SAMN05421643_1068"/>
<proteinExistence type="predicted"/>
<organism evidence="1 2">
    <name type="scientific">Acinetobacter kyonggiensis</name>
    <dbReference type="NCBI Taxonomy" id="595670"/>
    <lineage>
        <taxon>Bacteria</taxon>
        <taxon>Pseudomonadati</taxon>
        <taxon>Pseudomonadota</taxon>
        <taxon>Gammaproteobacteria</taxon>
        <taxon>Moraxellales</taxon>
        <taxon>Moraxellaceae</taxon>
        <taxon>Acinetobacter</taxon>
    </lineage>
</organism>
<reference evidence="2" key="1">
    <citation type="submission" date="2016-10" db="EMBL/GenBank/DDBJ databases">
        <authorList>
            <person name="Varghese N."/>
            <person name="Submissions S."/>
        </authorList>
    </citation>
    <scope>NUCLEOTIDE SEQUENCE [LARGE SCALE GENOMIC DNA]</scope>
    <source>
        <strain evidence="2">ANC 5109</strain>
    </source>
</reference>
<evidence type="ECO:0000313" key="2">
    <source>
        <dbReference type="Proteomes" id="UP000199035"/>
    </source>
</evidence>
<dbReference type="Proteomes" id="UP000199035">
    <property type="component" value="Unassembled WGS sequence"/>
</dbReference>